<dbReference type="SMART" id="SM00209">
    <property type="entry name" value="TSP1"/>
    <property type="match status" value="6"/>
</dbReference>
<accession>A0AAJ7SV49</accession>
<sequence>MKLAAEKFNAVLVALQLLSFSKVALSVPWYDSDYAEETVGCDGILGSDNVVDKCGVCGGDNTACKVVSGVYKRSATSVGYHKILEIPKGAIKINITEMSKSRNYLALRSHAGQSIINGNWAIDRPGKYEAAGTMFMYKRPNEISSTAGESFIADGPTTDVLDVFMIYQQSNPGVHFEYVLPSDNVVSSQLDPNPPNHNLEEAYNGQLSGSAIGGGGGAGGGRGGHSTVTHTATDPAGGHLGPGQPGVPPASPWLRDYNWKRVGTTECSSTCGRGKQLPVFRCVRRTTQEEVSDTNCDSSSRPPEEEEPCNVQPCPAFWDLGEWSECSKTCGTGNQHRQVLCRQVYAGRVTTVQPHRCRTLEKPETTTTCQLKICSEWQIRSEWSSCSVPCGLGQRSRDVKCVSNLGDAVDDGECNMKLRPTDSENCDMGACAKSWFLTDWSERCSADCGEGVQSRSVVCLMNHVNSLPLEGCSSDQPPERQACNYGSCETKAEWFTGPWGQCSVGCGNGTQSRDVICVQRTNGSFSATDRDACAGLAEPASQQPCHLRACGARWYTTAWSACSKSCETGFRVREVRCLDDSIAPSSSCDAELKPSNREDCNTQACIPEIDENCKDKYFNCNVVVQARLCVYNYYKTVCCASCTRAANRARRIGQR</sequence>
<feature type="compositionally biased region" description="Gly residues" evidence="5">
    <location>
        <begin position="211"/>
        <end position="224"/>
    </location>
</feature>
<dbReference type="Gene3D" id="2.60.120.830">
    <property type="match status" value="1"/>
</dbReference>
<dbReference type="Pfam" id="PF19030">
    <property type="entry name" value="TSP1_ADAMTS"/>
    <property type="match status" value="6"/>
</dbReference>
<dbReference type="FunFam" id="2.60.120.830:FF:000001">
    <property type="entry name" value="A disintegrin and metalloproteinase with thrombospondin motifs 1"/>
    <property type="match status" value="1"/>
</dbReference>
<dbReference type="FunFam" id="2.20.100.10:FF:000005">
    <property type="entry name" value="ADAM metallopeptidase with thrombospondin type 1 motif 9"/>
    <property type="match status" value="2"/>
</dbReference>
<protein>
    <submittedName>
        <fullName evidence="9">Thrombospondin type-1 domain-containing protein 4 isoform X2</fullName>
    </submittedName>
</protein>
<keyword evidence="3 6" id="KW-0732">Signal</keyword>
<dbReference type="AlphaFoldDB" id="A0AAJ7SV49"/>
<evidence type="ECO:0000259" key="7">
    <source>
        <dbReference type="PROSITE" id="PS50900"/>
    </source>
</evidence>
<organism evidence="8 9">
    <name type="scientific">Petromyzon marinus</name>
    <name type="common">Sea lamprey</name>
    <dbReference type="NCBI Taxonomy" id="7757"/>
    <lineage>
        <taxon>Eukaryota</taxon>
        <taxon>Metazoa</taxon>
        <taxon>Chordata</taxon>
        <taxon>Craniata</taxon>
        <taxon>Vertebrata</taxon>
        <taxon>Cyclostomata</taxon>
        <taxon>Hyperoartia</taxon>
        <taxon>Petromyzontiformes</taxon>
        <taxon>Petromyzontidae</taxon>
        <taxon>Petromyzon</taxon>
    </lineage>
</organism>
<keyword evidence="4" id="KW-0677">Repeat</keyword>
<dbReference type="InterPro" id="IPR036383">
    <property type="entry name" value="TSP1_rpt_sf"/>
</dbReference>
<dbReference type="InterPro" id="IPR010294">
    <property type="entry name" value="ADAMTS_spacer1"/>
</dbReference>
<feature type="domain" description="PLAC" evidence="7">
    <location>
        <begin position="609"/>
        <end position="646"/>
    </location>
</feature>
<evidence type="ECO:0000256" key="4">
    <source>
        <dbReference type="ARBA" id="ARBA00022737"/>
    </source>
</evidence>
<proteinExistence type="predicted"/>
<evidence type="ECO:0000256" key="3">
    <source>
        <dbReference type="ARBA" id="ARBA00022729"/>
    </source>
</evidence>
<dbReference type="GO" id="GO:0006508">
    <property type="term" value="P:proteolysis"/>
    <property type="evidence" value="ECO:0007669"/>
    <property type="project" value="TreeGrafter"/>
</dbReference>
<dbReference type="PROSITE" id="PS50092">
    <property type="entry name" value="TSP1"/>
    <property type="match status" value="6"/>
</dbReference>
<reference evidence="9" key="1">
    <citation type="submission" date="2025-08" db="UniProtKB">
        <authorList>
            <consortium name="RefSeq"/>
        </authorList>
    </citation>
    <scope>IDENTIFICATION</scope>
    <source>
        <tissue evidence="9">Sperm</tissue>
    </source>
</reference>
<comment type="subcellular location">
    <subcellularLocation>
        <location evidence="1">Secreted</location>
    </subcellularLocation>
</comment>
<feature type="chain" id="PRO_5042528870" evidence="6">
    <location>
        <begin position="27"/>
        <end position="655"/>
    </location>
</feature>
<dbReference type="GO" id="GO:0004222">
    <property type="term" value="F:metalloendopeptidase activity"/>
    <property type="evidence" value="ECO:0007669"/>
    <property type="project" value="TreeGrafter"/>
</dbReference>
<dbReference type="GO" id="GO:0005576">
    <property type="term" value="C:extracellular region"/>
    <property type="evidence" value="ECO:0007669"/>
    <property type="project" value="UniProtKB-SubCell"/>
</dbReference>
<evidence type="ECO:0000256" key="2">
    <source>
        <dbReference type="ARBA" id="ARBA00022525"/>
    </source>
</evidence>
<feature type="region of interest" description="Disordered" evidence="5">
    <location>
        <begin position="206"/>
        <end position="254"/>
    </location>
</feature>
<dbReference type="CTD" id="79875"/>
<feature type="signal peptide" evidence="6">
    <location>
        <begin position="1"/>
        <end position="26"/>
    </location>
</feature>
<evidence type="ECO:0000256" key="6">
    <source>
        <dbReference type="SAM" id="SignalP"/>
    </source>
</evidence>
<dbReference type="PROSITE" id="PS50900">
    <property type="entry name" value="PLAC"/>
    <property type="match status" value="1"/>
</dbReference>
<dbReference type="InterPro" id="IPR050439">
    <property type="entry name" value="ADAMTS_ADAMTS-like"/>
</dbReference>
<dbReference type="GO" id="GO:0030198">
    <property type="term" value="P:extracellular matrix organization"/>
    <property type="evidence" value="ECO:0007669"/>
    <property type="project" value="TreeGrafter"/>
</dbReference>
<dbReference type="Pfam" id="PF05986">
    <property type="entry name" value="ADAMTS_spacer1"/>
    <property type="match status" value="1"/>
</dbReference>
<dbReference type="Pfam" id="PF08686">
    <property type="entry name" value="PLAC"/>
    <property type="match status" value="1"/>
</dbReference>
<dbReference type="InterPro" id="IPR000884">
    <property type="entry name" value="TSP1_rpt"/>
</dbReference>
<evidence type="ECO:0000313" key="8">
    <source>
        <dbReference type="Proteomes" id="UP001318040"/>
    </source>
</evidence>
<dbReference type="Proteomes" id="UP001318040">
    <property type="component" value="Chromosome 1"/>
</dbReference>
<dbReference type="PANTHER" id="PTHR13723">
    <property type="entry name" value="ADAMTS A DISINTEGRIN AND METALLOPROTEASE WITH THROMBOSPONDIN MOTIFS PROTEASE"/>
    <property type="match status" value="1"/>
</dbReference>
<keyword evidence="8" id="KW-1185">Reference proteome</keyword>
<dbReference type="InterPro" id="IPR010909">
    <property type="entry name" value="PLAC"/>
</dbReference>
<dbReference type="SUPFAM" id="SSF82895">
    <property type="entry name" value="TSP-1 type 1 repeat"/>
    <property type="match status" value="6"/>
</dbReference>
<dbReference type="Gene3D" id="2.20.100.10">
    <property type="entry name" value="Thrombospondin type-1 (TSP1) repeat"/>
    <property type="match status" value="6"/>
</dbReference>
<dbReference type="RefSeq" id="XP_032806125.1">
    <property type="nucleotide sequence ID" value="XM_032950234.1"/>
</dbReference>
<dbReference type="GO" id="GO:0031012">
    <property type="term" value="C:extracellular matrix"/>
    <property type="evidence" value="ECO:0007669"/>
    <property type="project" value="TreeGrafter"/>
</dbReference>
<evidence type="ECO:0000256" key="5">
    <source>
        <dbReference type="SAM" id="MobiDB-lite"/>
    </source>
</evidence>
<dbReference type="PANTHER" id="PTHR13723:SF16">
    <property type="entry name" value="THROMBOSPONDIN TYPE-1 DOMAIN-CONTAINING PROTEIN 4"/>
    <property type="match status" value="1"/>
</dbReference>
<evidence type="ECO:0000256" key="1">
    <source>
        <dbReference type="ARBA" id="ARBA00004613"/>
    </source>
</evidence>
<gene>
    <name evidence="9" type="primary">THSD4</name>
</gene>
<evidence type="ECO:0000313" key="9">
    <source>
        <dbReference type="RefSeq" id="XP_032806125.1"/>
    </source>
</evidence>
<keyword evidence="2" id="KW-0964">Secreted</keyword>
<name>A0AAJ7SV49_PETMA</name>